<comment type="caution">
    <text evidence="13">The sequence shown here is derived from an EMBL/GenBank/DDBJ whole genome shotgun (WGS) entry which is preliminary data.</text>
</comment>
<dbReference type="EMBL" id="LIAE01010463">
    <property type="protein sequence ID" value="PAV60545.1"/>
    <property type="molecule type" value="Genomic_DNA"/>
</dbReference>
<evidence type="ECO:0000256" key="9">
    <source>
        <dbReference type="ARBA" id="ARBA00023004"/>
    </source>
</evidence>
<keyword evidence="8 12" id="KW-0560">Oxidoreductase</keyword>
<dbReference type="InterPro" id="IPR010300">
    <property type="entry name" value="CDO_1"/>
</dbReference>
<dbReference type="GO" id="GO:0008198">
    <property type="term" value="F:ferrous iron binding"/>
    <property type="evidence" value="ECO:0007669"/>
    <property type="project" value="UniProtKB-ARBA"/>
</dbReference>
<evidence type="ECO:0000256" key="7">
    <source>
        <dbReference type="ARBA" id="ARBA00022964"/>
    </source>
</evidence>
<gene>
    <name evidence="13" type="ORF">WR25_18126</name>
</gene>
<dbReference type="UniPathway" id="UPA00012">
    <property type="reaction ID" value="UER00537"/>
</dbReference>
<reference evidence="13 14" key="1">
    <citation type="journal article" date="2017" name="Curr. Biol.">
        <title>Genome architecture and evolution of a unichromosomal asexual nematode.</title>
        <authorList>
            <person name="Fradin H."/>
            <person name="Zegar C."/>
            <person name="Gutwein M."/>
            <person name="Lucas J."/>
            <person name="Kovtun M."/>
            <person name="Corcoran D."/>
            <person name="Baugh L.R."/>
            <person name="Kiontke K."/>
            <person name="Gunsalus K."/>
            <person name="Fitch D.H."/>
            <person name="Piano F."/>
        </authorList>
    </citation>
    <scope>NUCLEOTIDE SEQUENCE [LARGE SCALE GENOMIC DNA]</scope>
    <source>
        <strain evidence="13">PF1309</strain>
    </source>
</reference>
<evidence type="ECO:0000256" key="11">
    <source>
        <dbReference type="PIRSR" id="PIRSR610300-51"/>
    </source>
</evidence>
<evidence type="ECO:0000256" key="6">
    <source>
        <dbReference type="ARBA" id="ARBA00022784"/>
    </source>
</evidence>
<dbReference type="EC" id="1.13.11.20" evidence="4 12"/>
<feature type="binding site" evidence="11">
    <location>
        <position position="132"/>
    </location>
    <ligand>
        <name>Fe cation</name>
        <dbReference type="ChEBI" id="CHEBI:24875"/>
        <note>catalytic</note>
    </ligand>
</feature>
<evidence type="ECO:0000313" key="13">
    <source>
        <dbReference type="EMBL" id="PAV60545.1"/>
    </source>
</evidence>
<dbReference type="STRING" id="2018661.A0A2A2JFU4"/>
<feature type="binding site" evidence="11">
    <location>
        <position position="80"/>
    </location>
    <ligand>
        <name>Fe cation</name>
        <dbReference type="ChEBI" id="CHEBI:24875"/>
        <note>catalytic</note>
    </ligand>
</feature>
<dbReference type="FunFam" id="2.60.120.10:FF:000045">
    <property type="entry name" value="Cysteine dioxygenase 1"/>
    <property type="match status" value="1"/>
</dbReference>
<comment type="cofactor">
    <cofactor evidence="12">
        <name>Fe cation</name>
        <dbReference type="ChEBI" id="CHEBI:24875"/>
    </cofactor>
    <text evidence="12">Binds 1 Fe cation per subunit.</text>
</comment>
<evidence type="ECO:0000256" key="1">
    <source>
        <dbReference type="ARBA" id="ARBA00000629"/>
    </source>
</evidence>
<evidence type="ECO:0000256" key="8">
    <source>
        <dbReference type="ARBA" id="ARBA00023002"/>
    </source>
</evidence>
<dbReference type="PANTHER" id="PTHR12918">
    <property type="entry name" value="CYSTEINE DIOXYGENASE"/>
    <property type="match status" value="1"/>
</dbReference>
<comment type="catalytic activity">
    <reaction evidence="1 12">
        <text>L-cysteine + O2 = 3-sulfino-L-alanine + H(+)</text>
        <dbReference type="Rhea" id="RHEA:20441"/>
        <dbReference type="ChEBI" id="CHEBI:15378"/>
        <dbReference type="ChEBI" id="CHEBI:15379"/>
        <dbReference type="ChEBI" id="CHEBI:35235"/>
        <dbReference type="ChEBI" id="CHEBI:61085"/>
        <dbReference type="EC" id="1.13.11.20"/>
    </reaction>
</comment>
<dbReference type="GO" id="GO:0019448">
    <property type="term" value="P:L-cysteine catabolic process"/>
    <property type="evidence" value="ECO:0007669"/>
    <property type="project" value="TreeGrafter"/>
</dbReference>
<dbReference type="OrthoDB" id="543511at2759"/>
<organism evidence="13 14">
    <name type="scientific">Diploscapter pachys</name>
    <dbReference type="NCBI Taxonomy" id="2018661"/>
    <lineage>
        <taxon>Eukaryota</taxon>
        <taxon>Metazoa</taxon>
        <taxon>Ecdysozoa</taxon>
        <taxon>Nematoda</taxon>
        <taxon>Chromadorea</taxon>
        <taxon>Rhabditida</taxon>
        <taxon>Rhabditina</taxon>
        <taxon>Rhabditomorpha</taxon>
        <taxon>Rhabditoidea</taxon>
        <taxon>Rhabditidae</taxon>
        <taxon>Diploscapter</taxon>
    </lineage>
</organism>
<proteinExistence type="inferred from homology"/>
<accession>A0A2A2JFU4</accession>
<keyword evidence="5 11" id="KW-0479">Metal-binding</keyword>
<comment type="similarity">
    <text evidence="3 12">Belongs to the cysteine dioxygenase family.</text>
</comment>
<evidence type="ECO:0000256" key="4">
    <source>
        <dbReference type="ARBA" id="ARBA00013133"/>
    </source>
</evidence>
<evidence type="ECO:0000256" key="2">
    <source>
        <dbReference type="ARBA" id="ARBA00004759"/>
    </source>
</evidence>
<dbReference type="PANTHER" id="PTHR12918:SF1">
    <property type="entry name" value="CYSTEINE DIOXYGENASE TYPE 1"/>
    <property type="match status" value="1"/>
</dbReference>
<dbReference type="AlphaFoldDB" id="A0A2A2JFU4"/>
<keyword evidence="6 10" id="KW-0883">Thioether bond</keyword>
<keyword evidence="14" id="KW-1185">Reference proteome</keyword>
<protein>
    <recommendedName>
        <fullName evidence="4 12">Cysteine dioxygenase</fullName>
        <ecNumber evidence="4 12">1.13.11.20</ecNumber>
    </recommendedName>
</protein>
<name>A0A2A2JFU4_9BILA</name>
<dbReference type="SUPFAM" id="SSF51182">
    <property type="entry name" value="RmlC-like cupins"/>
    <property type="match status" value="1"/>
</dbReference>
<sequence length="210" mass="24190">MVTLNELIGQLRRIFADNHVNVDEVRKVMESYKSNREDWERYAKFDPHKYTRNLVDIGNGKYNLIVLCWGPSMGSSIHDHTDSHCFVKILDGQLLETKFDWPHSDGEPLEVIEKTTYDTNGVSYMSDKLGLHRMENPSHSDGAVSLHLYIPPYDHCNAFSERTGHKTQCQVTFYSKYGQLIDYRGSKEGRIVEQAPAPTETVEEEEKQCC</sequence>
<dbReference type="CDD" id="cd10548">
    <property type="entry name" value="cupin_CDO"/>
    <property type="match status" value="1"/>
</dbReference>
<comment type="pathway">
    <text evidence="2 12">Organosulfur biosynthesis; taurine biosynthesis; hypotaurine from L-cysteine: step 1/2.</text>
</comment>
<dbReference type="InterPro" id="IPR011051">
    <property type="entry name" value="RmlC_Cupin_sf"/>
</dbReference>
<dbReference type="GO" id="GO:0017172">
    <property type="term" value="F:cysteine dioxygenase activity"/>
    <property type="evidence" value="ECO:0007669"/>
    <property type="project" value="UniProtKB-UniRule"/>
</dbReference>
<evidence type="ECO:0000256" key="3">
    <source>
        <dbReference type="ARBA" id="ARBA00006622"/>
    </source>
</evidence>
<feature type="binding site" evidence="11">
    <location>
        <position position="78"/>
    </location>
    <ligand>
        <name>Fe cation</name>
        <dbReference type="ChEBI" id="CHEBI:24875"/>
        <note>catalytic</note>
    </ligand>
</feature>
<dbReference type="Gene3D" id="2.60.120.10">
    <property type="entry name" value="Jelly Rolls"/>
    <property type="match status" value="1"/>
</dbReference>
<dbReference type="GO" id="GO:0042412">
    <property type="term" value="P:taurine biosynthetic process"/>
    <property type="evidence" value="ECO:0007669"/>
    <property type="project" value="UniProtKB-UniRule"/>
</dbReference>
<dbReference type="InterPro" id="IPR014710">
    <property type="entry name" value="RmlC-like_jellyroll"/>
</dbReference>
<dbReference type="Pfam" id="PF05995">
    <property type="entry name" value="CDO_I"/>
    <property type="match status" value="1"/>
</dbReference>
<feature type="cross-link" description="3'-(S-cysteinyl)-tyrosine (Cys-Tyr)" evidence="10">
    <location>
        <begin position="85"/>
        <end position="149"/>
    </location>
</feature>
<evidence type="ECO:0000256" key="12">
    <source>
        <dbReference type="RuleBase" id="RU366010"/>
    </source>
</evidence>
<keyword evidence="9 11" id="KW-0408">Iron</keyword>
<keyword evidence="7 12" id="KW-0223">Dioxygenase</keyword>
<evidence type="ECO:0000256" key="10">
    <source>
        <dbReference type="PIRSR" id="PIRSR610300-50"/>
    </source>
</evidence>
<dbReference type="Proteomes" id="UP000218231">
    <property type="component" value="Unassembled WGS sequence"/>
</dbReference>
<evidence type="ECO:0000256" key="5">
    <source>
        <dbReference type="ARBA" id="ARBA00022723"/>
    </source>
</evidence>
<evidence type="ECO:0000313" key="14">
    <source>
        <dbReference type="Proteomes" id="UP000218231"/>
    </source>
</evidence>